<reference evidence="8 9" key="1">
    <citation type="submission" date="2023-06" db="EMBL/GenBank/DDBJ databases">
        <title>Black Yeasts Isolated from many extreme environments.</title>
        <authorList>
            <person name="Coleine C."/>
            <person name="Stajich J.E."/>
            <person name="Selbmann L."/>
        </authorList>
    </citation>
    <scope>NUCLEOTIDE SEQUENCE [LARGE SCALE GENOMIC DNA]</scope>
    <source>
        <strain evidence="8 9">CCFEE 5887</strain>
    </source>
</reference>
<organism evidence="8 9">
    <name type="scientific">Vermiconidia calcicola</name>
    <dbReference type="NCBI Taxonomy" id="1690605"/>
    <lineage>
        <taxon>Eukaryota</taxon>
        <taxon>Fungi</taxon>
        <taxon>Dikarya</taxon>
        <taxon>Ascomycota</taxon>
        <taxon>Pezizomycotina</taxon>
        <taxon>Dothideomycetes</taxon>
        <taxon>Dothideomycetidae</taxon>
        <taxon>Mycosphaerellales</taxon>
        <taxon>Extremaceae</taxon>
        <taxon>Vermiconidia</taxon>
    </lineage>
</organism>
<keyword evidence="9" id="KW-1185">Reference proteome</keyword>
<dbReference type="AlphaFoldDB" id="A0AAV9QHW4"/>
<dbReference type="GO" id="GO:0016614">
    <property type="term" value="F:oxidoreductase activity, acting on CH-OH group of donors"/>
    <property type="evidence" value="ECO:0007669"/>
    <property type="project" value="InterPro"/>
</dbReference>
<feature type="domain" description="Glucose-methanol-choline oxidoreductase N-terminal" evidence="7">
    <location>
        <begin position="303"/>
        <end position="317"/>
    </location>
</feature>
<feature type="binding site" evidence="3">
    <location>
        <begin position="122"/>
        <end position="125"/>
    </location>
    <ligand>
        <name>FAD</name>
        <dbReference type="ChEBI" id="CHEBI:57692"/>
    </ligand>
</feature>
<dbReference type="Proteomes" id="UP001345827">
    <property type="component" value="Unassembled WGS sequence"/>
</dbReference>
<evidence type="ECO:0000256" key="4">
    <source>
        <dbReference type="RuleBase" id="RU003968"/>
    </source>
</evidence>
<dbReference type="SUPFAM" id="SSF51905">
    <property type="entry name" value="FAD/NAD(P)-binding domain"/>
    <property type="match status" value="1"/>
</dbReference>
<keyword evidence="5" id="KW-0732">Signal</keyword>
<evidence type="ECO:0000256" key="1">
    <source>
        <dbReference type="ARBA" id="ARBA00010790"/>
    </source>
</evidence>
<dbReference type="Gene3D" id="3.30.560.10">
    <property type="entry name" value="Glucose Oxidase, domain 3"/>
    <property type="match status" value="1"/>
</dbReference>
<evidence type="ECO:0000259" key="6">
    <source>
        <dbReference type="PROSITE" id="PS00623"/>
    </source>
</evidence>
<evidence type="ECO:0000313" key="8">
    <source>
        <dbReference type="EMBL" id="KAK5543944.1"/>
    </source>
</evidence>
<gene>
    <name evidence="8" type="ORF">LTR25_001559</name>
</gene>
<name>A0AAV9QHW4_9PEZI</name>
<evidence type="ECO:0000313" key="9">
    <source>
        <dbReference type="Proteomes" id="UP001345827"/>
    </source>
</evidence>
<dbReference type="InterPro" id="IPR012132">
    <property type="entry name" value="GMC_OxRdtase"/>
</dbReference>
<dbReference type="InterPro" id="IPR000172">
    <property type="entry name" value="GMC_OxRdtase_N"/>
</dbReference>
<proteinExistence type="inferred from homology"/>
<comment type="cofactor">
    <cofactor evidence="3">
        <name>FAD</name>
        <dbReference type="ChEBI" id="CHEBI:57692"/>
    </cofactor>
</comment>
<comment type="similarity">
    <text evidence="1 4">Belongs to the GMC oxidoreductase family.</text>
</comment>
<evidence type="ECO:0000256" key="3">
    <source>
        <dbReference type="PIRSR" id="PIRSR000137-2"/>
    </source>
</evidence>
<feature type="active site" description="Proton donor" evidence="2">
    <location>
        <position position="550"/>
    </location>
</feature>
<accession>A0AAV9QHW4</accession>
<dbReference type="InterPro" id="IPR036188">
    <property type="entry name" value="FAD/NAD-bd_sf"/>
</dbReference>
<dbReference type="PANTHER" id="PTHR11552">
    <property type="entry name" value="GLUCOSE-METHANOL-CHOLINE GMC OXIDOREDUCTASE"/>
    <property type="match status" value="1"/>
</dbReference>
<dbReference type="EMBL" id="JAXLQG010000002">
    <property type="protein sequence ID" value="KAK5543944.1"/>
    <property type="molecule type" value="Genomic_DNA"/>
</dbReference>
<keyword evidence="4" id="KW-0285">Flavoprotein</keyword>
<dbReference type="PROSITE" id="PS00624">
    <property type="entry name" value="GMC_OXRED_2"/>
    <property type="match status" value="1"/>
</dbReference>
<dbReference type="GO" id="GO:0044550">
    <property type="term" value="P:secondary metabolite biosynthetic process"/>
    <property type="evidence" value="ECO:0007669"/>
    <property type="project" value="TreeGrafter"/>
</dbReference>
<feature type="chain" id="PRO_5044001474" description="Glucose-methanol-choline oxidoreductase N-terminal domain-containing protein" evidence="5">
    <location>
        <begin position="19"/>
        <end position="613"/>
    </location>
</feature>
<dbReference type="PIRSF" id="PIRSF000137">
    <property type="entry name" value="Alcohol_oxidase"/>
    <property type="match status" value="1"/>
</dbReference>
<dbReference type="InterPro" id="IPR007867">
    <property type="entry name" value="GMC_OxRtase_C"/>
</dbReference>
<comment type="caution">
    <text evidence="8">The sequence shown here is derived from an EMBL/GenBank/DDBJ whole genome shotgun (WGS) entry which is preliminary data.</text>
</comment>
<dbReference type="SUPFAM" id="SSF54373">
    <property type="entry name" value="FAD-linked reductases, C-terminal domain"/>
    <property type="match status" value="1"/>
</dbReference>
<dbReference type="Pfam" id="PF05199">
    <property type="entry name" value="GMC_oxred_C"/>
    <property type="match status" value="1"/>
</dbReference>
<feature type="signal peptide" evidence="5">
    <location>
        <begin position="1"/>
        <end position="18"/>
    </location>
</feature>
<feature type="domain" description="Glucose-methanol-choline oxidoreductase N-terminal" evidence="6">
    <location>
        <begin position="112"/>
        <end position="135"/>
    </location>
</feature>
<dbReference type="Pfam" id="PF00732">
    <property type="entry name" value="GMC_oxred_N"/>
    <property type="match status" value="1"/>
</dbReference>
<dbReference type="PROSITE" id="PS00623">
    <property type="entry name" value="GMC_OXRED_1"/>
    <property type="match status" value="1"/>
</dbReference>
<sequence length="613" mass="66301">MKPVILTSFLISISLAAASPLATRSLINDAAGQTFDYVVVGCGVSGLVVASRLSENEDVTVLCLEAGSLDHYEDDILIPYYIGLQPDGFYEWGIYTVPQTHLDGQSRHIPMGKGVGGGSLINGMVWNRGNQQSFNAWNDVGNSGWGWNALLPYFEKAETYTPKNYSGAEVQPELQNPNVHGSSGPVQVSYPNYYWPQTNNWFEALHELGIPTSAEPNEGLAAGGYFLPLDIDPNNQTRSDARRSYYDPNIARNNFNVQPNSQVTRILFDQDDQLTATGVEFATGPSAPRQTVYARREVVLSAGAIHSPQILELSGIGQASVLEPLGVTVLENLPGVGNNLQDHGMIHLNYNYTSSSIQDVNSFASNATFNDESAAQYYGSKTGPWTAKPSCAVAFPSLNQVTDTASSMLASASSAPYNLPSTYDDEPTLQAGYERQIASVLAELADENIPAFENLNNNAGGLDLALMRPLSRGTTHIKSTDPFASPNVDPRWLVHQFDYDVMILAMQTNQRILNTNAIKALQPSYANIPQDASADQLGQILLAGIGTEYHYSCTTAMLPRDMGGVVDEDLIVYGTNNLRVVDTGIYPMVPGAHLQAVAYGVAEKAADIIKAAQ</sequence>
<protein>
    <recommendedName>
        <fullName evidence="6 7">Glucose-methanol-choline oxidoreductase N-terminal domain-containing protein</fullName>
    </recommendedName>
</protein>
<evidence type="ECO:0000256" key="5">
    <source>
        <dbReference type="SAM" id="SignalP"/>
    </source>
</evidence>
<keyword evidence="3 4" id="KW-0274">FAD</keyword>
<dbReference type="GO" id="GO:0050660">
    <property type="term" value="F:flavin adenine dinucleotide binding"/>
    <property type="evidence" value="ECO:0007669"/>
    <property type="project" value="InterPro"/>
</dbReference>
<dbReference type="Gene3D" id="3.50.50.60">
    <property type="entry name" value="FAD/NAD(P)-binding domain"/>
    <property type="match status" value="1"/>
</dbReference>
<evidence type="ECO:0000259" key="7">
    <source>
        <dbReference type="PROSITE" id="PS00624"/>
    </source>
</evidence>
<evidence type="ECO:0000256" key="2">
    <source>
        <dbReference type="PIRSR" id="PIRSR000137-1"/>
    </source>
</evidence>
<feature type="active site" description="Proton acceptor" evidence="2">
    <location>
        <position position="593"/>
    </location>
</feature>
<dbReference type="PANTHER" id="PTHR11552:SF115">
    <property type="entry name" value="DEHYDROGENASE XPTC-RELATED"/>
    <property type="match status" value="1"/>
</dbReference>
<feature type="binding site" evidence="3">
    <location>
        <position position="263"/>
    </location>
    <ligand>
        <name>FAD</name>
        <dbReference type="ChEBI" id="CHEBI:57692"/>
    </ligand>
</feature>